<keyword evidence="1" id="KW-1133">Transmembrane helix</keyword>
<keyword evidence="1" id="KW-0472">Membrane</keyword>
<gene>
    <name evidence="2" type="ORF">OM076_26150</name>
</gene>
<dbReference type="EMBL" id="JAPDOD010000027">
    <property type="protein sequence ID" value="MDA0163780.1"/>
    <property type="molecule type" value="Genomic_DNA"/>
</dbReference>
<evidence type="ECO:0000313" key="2">
    <source>
        <dbReference type="EMBL" id="MDA0163780.1"/>
    </source>
</evidence>
<evidence type="ECO:0000313" key="3">
    <source>
        <dbReference type="Proteomes" id="UP001149140"/>
    </source>
</evidence>
<proteinExistence type="predicted"/>
<dbReference type="RefSeq" id="WP_270043028.1">
    <property type="nucleotide sequence ID" value="NZ_JAPDOD010000027.1"/>
</dbReference>
<dbReference type="Proteomes" id="UP001149140">
    <property type="component" value="Unassembled WGS sequence"/>
</dbReference>
<keyword evidence="1" id="KW-0812">Transmembrane</keyword>
<feature type="transmembrane region" description="Helical" evidence="1">
    <location>
        <begin position="37"/>
        <end position="58"/>
    </location>
</feature>
<reference evidence="2" key="1">
    <citation type="submission" date="2022-10" db="EMBL/GenBank/DDBJ databases">
        <title>The WGS of Solirubrobacter ginsenosidimutans DSM 21036.</title>
        <authorList>
            <person name="Jiang Z."/>
        </authorList>
    </citation>
    <scope>NUCLEOTIDE SEQUENCE</scope>
    <source>
        <strain evidence="2">DSM 21036</strain>
    </source>
</reference>
<comment type="caution">
    <text evidence="2">The sequence shown here is derived from an EMBL/GenBank/DDBJ whole genome shotgun (WGS) entry which is preliminary data.</text>
</comment>
<accession>A0A9X3MW80</accession>
<dbReference type="AlphaFoldDB" id="A0A9X3MW80"/>
<name>A0A9X3MW80_9ACTN</name>
<sequence length="61" mass="6468">MGKSSSGSLVRKAIAWIIVAFVAILLFKFVVAALAGLVSLVFGLLLIAGVIWAVLWALRNL</sequence>
<feature type="transmembrane region" description="Helical" evidence="1">
    <location>
        <begin position="12"/>
        <end position="31"/>
    </location>
</feature>
<evidence type="ECO:0000256" key="1">
    <source>
        <dbReference type="SAM" id="Phobius"/>
    </source>
</evidence>
<keyword evidence="3" id="KW-1185">Reference proteome</keyword>
<organism evidence="2 3">
    <name type="scientific">Solirubrobacter ginsenosidimutans</name>
    <dbReference type="NCBI Taxonomy" id="490573"/>
    <lineage>
        <taxon>Bacteria</taxon>
        <taxon>Bacillati</taxon>
        <taxon>Actinomycetota</taxon>
        <taxon>Thermoleophilia</taxon>
        <taxon>Solirubrobacterales</taxon>
        <taxon>Solirubrobacteraceae</taxon>
        <taxon>Solirubrobacter</taxon>
    </lineage>
</organism>
<protein>
    <submittedName>
        <fullName evidence="2">Uncharacterized protein</fullName>
    </submittedName>
</protein>